<dbReference type="EMBL" id="ML002731">
    <property type="protein sequence ID" value="RKP36026.1"/>
    <property type="molecule type" value="Genomic_DNA"/>
</dbReference>
<keyword evidence="2" id="KW-1185">Reference proteome</keyword>
<evidence type="ECO:0000313" key="2">
    <source>
        <dbReference type="Proteomes" id="UP000268162"/>
    </source>
</evidence>
<sequence length="196" mass="21499">MPQSSPTQQWTTLLCGYLKSPLVIVPSETLGQSGSSPNPPSPLPQVVSCLGFIARTKVPVLCAKYNYRLHVPDALSSKTNWYGVLALAPETATELRLMAFPFDTTIGDALPYLEVYDPNITLATPLSPAHTRPTDYLLDPDSAIPTVNRLTELLPVSLGELESVLTDLQEAVVAHRYGQLVKYVNTQLKTKIRPNR</sequence>
<gene>
    <name evidence="1" type="ORF">BJ085DRAFT_33361</name>
</gene>
<name>A0A4P9ZR80_9FUNG</name>
<evidence type="ECO:0000313" key="1">
    <source>
        <dbReference type="EMBL" id="RKP36026.1"/>
    </source>
</evidence>
<proteinExistence type="predicted"/>
<organism evidence="1 2">
    <name type="scientific">Dimargaris cristalligena</name>
    <dbReference type="NCBI Taxonomy" id="215637"/>
    <lineage>
        <taxon>Eukaryota</taxon>
        <taxon>Fungi</taxon>
        <taxon>Fungi incertae sedis</taxon>
        <taxon>Zoopagomycota</taxon>
        <taxon>Kickxellomycotina</taxon>
        <taxon>Dimargaritomycetes</taxon>
        <taxon>Dimargaritales</taxon>
        <taxon>Dimargaritaceae</taxon>
        <taxon>Dimargaris</taxon>
    </lineage>
</organism>
<reference evidence="2" key="1">
    <citation type="journal article" date="2018" name="Nat. Microbiol.">
        <title>Leveraging single-cell genomics to expand the fungal tree of life.</title>
        <authorList>
            <person name="Ahrendt S.R."/>
            <person name="Quandt C.A."/>
            <person name="Ciobanu D."/>
            <person name="Clum A."/>
            <person name="Salamov A."/>
            <person name="Andreopoulos B."/>
            <person name="Cheng J.F."/>
            <person name="Woyke T."/>
            <person name="Pelin A."/>
            <person name="Henrissat B."/>
            <person name="Reynolds N.K."/>
            <person name="Benny G.L."/>
            <person name="Smith M.E."/>
            <person name="James T.Y."/>
            <person name="Grigoriev I.V."/>
        </authorList>
    </citation>
    <scope>NUCLEOTIDE SEQUENCE [LARGE SCALE GENOMIC DNA]</scope>
    <source>
        <strain evidence="2">RSA 468</strain>
    </source>
</reference>
<protein>
    <submittedName>
        <fullName evidence="1">Uncharacterized protein</fullName>
    </submittedName>
</protein>
<dbReference type="AlphaFoldDB" id="A0A4P9ZR80"/>
<accession>A0A4P9ZR80</accession>
<dbReference type="Proteomes" id="UP000268162">
    <property type="component" value="Unassembled WGS sequence"/>
</dbReference>